<accession>A0A6J4P9L3</accession>
<dbReference type="AlphaFoldDB" id="A0A6J4P9L3"/>
<sequence>MVTGKPSTISRRMSTWPAWRAVSSSMWMRTQRMVTGSPNQAVPVSRRSSSAMTASAAARAVAVEVEDVLSRLIFAYPKVSIGIVVVERQRLGGAAEGVTEPAVLHGAQVLDQANQVAARGCQLPSKVRVRDTVELPEHRVSVPVECSDQALLLAADERYRCISARPRLVRP</sequence>
<dbReference type="EMBL" id="CADCUO010000189">
    <property type="protein sequence ID" value="CAA9409858.1"/>
    <property type="molecule type" value="Genomic_DNA"/>
</dbReference>
<proteinExistence type="predicted"/>
<evidence type="ECO:0000313" key="1">
    <source>
        <dbReference type="EMBL" id="CAA9409858.1"/>
    </source>
</evidence>
<organism evidence="1">
    <name type="scientific">uncultured Propionibacteriaceae bacterium</name>
    <dbReference type="NCBI Taxonomy" id="257457"/>
    <lineage>
        <taxon>Bacteria</taxon>
        <taxon>Bacillati</taxon>
        <taxon>Actinomycetota</taxon>
        <taxon>Actinomycetes</taxon>
        <taxon>Propionibacteriales</taxon>
        <taxon>Propionibacteriaceae</taxon>
        <taxon>environmental samples</taxon>
    </lineage>
</organism>
<gene>
    <name evidence="1" type="ORF">AVDCRST_MAG75-2680</name>
</gene>
<protein>
    <submittedName>
        <fullName evidence="1">Uncharacterized protein</fullName>
    </submittedName>
</protein>
<name>A0A6J4P9L3_9ACTN</name>
<reference evidence="1" key="1">
    <citation type="submission" date="2020-02" db="EMBL/GenBank/DDBJ databases">
        <authorList>
            <person name="Meier V. D."/>
        </authorList>
    </citation>
    <scope>NUCLEOTIDE SEQUENCE</scope>
    <source>
        <strain evidence="1">AVDCRST_MAG75</strain>
    </source>
</reference>